<organism evidence="2 3">
    <name type="scientific">Oldenlandia corymbosa var. corymbosa</name>
    <dbReference type="NCBI Taxonomy" id="529605"/>
    <lineage>
        <taxon>Eukaryota</taxon>
        <taxon>Viridiplantae</taxon>
        <taxon>Streptophyta</taxon>
        <taxon>Embryophyta</taxon>
        <taxon>Tracheophyta</taxon>
        <taxon>Spermatophyta</taxon>
        <taxon>Magnoliopsida</taxon>
        <taxon>eudicotyledons</taxon>
        <taxon>Gunneridae</taxon>
        <taxon>Pentapetalae</taxon>
        <taxon>asterids</taxon>
        <taxon>lamiids</taxon>
        <taxon>Gentianales</taxon>
        <taxon>Rubiaceae</taxon>
        <taxon>Rubioideae</taxon>
        <taxon>Spermacoceae</taxon>
        <taxon>Hedyotis-Oldenlandia complex</taxon>
        <taxon>Oldenlandia</taxon>
    </lineage>
</organism>
<feature type="domain" description="F-box" evidence="1">
    <location>
        <begin position="16"/>
        <end position="56"/>
    </location>
</feature>
<evidence type="ECO:0000313" key="3">
    <source>
        <dbReference type="Proteomes" id="UP001161247"/>
    </source>
</evidence>
<keyword evidence="3" id="KW-1185">Reference proteome</keyword>
<dbReference type="Pfam" id="PF00646">
    <property type="entry name" value="F-box"/>
    <property type="match status" value="1"/>
</dbReference>
<dbReference type="PANTHER" id="PTHR31672">
    <property type="entry name" value="BNACNNG10540D PROTEIN"/>
    <property type="match status" value="1"/>
</dbReference>
<dbReference type="PANTHER" id="PTHR31672:SF2">
    <property type="entry name" value="F-BOX DOMAIN-CONTAINING PROTEIN"/>
    <property type="match status" value="1"/>
</dbReference>
<dbReference type="Proteomes" id="UP001161247">
    <property type="component" value="Chromosome 3"/>
</dbReference>
<reference evidence="2" key="1">
    <citation type="submission" date="2023-03" db="EMBL/GenBank/DDBJ databases">
        <authorList>
            <person name="Julca I."/>
        </authorList>
    </citation>
    <scope>NUCLEOTIDE SEQUENCE</scope>
</reference>
<sequence>MKKTRKICHDLGGDRLSEELILEILYRLPLKNAAQFRSVNRGFNEAILDPRFVEQHLIRSREKFIILHYSAPYLNIIGKLTLCSEDNYIDLGFKEESLVLSSSSSDGRLLILSRDFDYPFVVFNPLLGAYRIMPRPNIDPEANILFVGLIDGISDIKLVAAIRDKGLLKFLIFESGNNGWHKVYTGKIINTDLFNIVNNSQFVCFNDCMNWLMTNGDILVFGLSLQRPRIIQKPDVPDQPVDPDVRQRLSLYGMETVWFGTAQGYLAYVVPKKEDILVYGYHYEKEIWEVKNRIRKNFGDGEVSSRGMPAFWDGKMLIFLAGNQFKEIYKYEVQGKTWQRLGALQSWTDCIRCFHPFVPSFSGAVPGCKYLPDVHEIDGVEVELIEVEGENTFQQLEDRVWEYLHDVREIDEAEGDRRRIIQQLAALQLLLTTNTPQPLCKTDIILQ</sequence>
<dbReference type="InterPro" id="IPR036047">
    <property type="entry name" value="F-box-like_dom_sf"/>
</dbReference>
<dbReference type="EMBL" id="OX459120">
    <property type="protein sequence ID" value="CAI9099739.1"/>
    <property type="molecule type" value="Genomic_DNA"/>
</dbReference>
<accession>A0AAV1CVN1</accession>
<evidence type="ECO:0000259" key="1">
    <source>
        <dbReference type="SMART" id="SM00256"/>
    </source>
</evidence>
<proteinExistence type="predicted"/>
<name>A0AAV1CVN1_OLDCO</name>
<evidence type="ECO:0000313" key="2">
    <source>
        <dbReference type="EMBL" id="CAI9099739.1"/>
    </source>
</evidence>
<dbReference type="SUPFAM" id="SSF81383">
    <property type="entry name" value="F-box domain"/>
    <property type="match status" value="1"/>
</dbReference>
<protein>
    <submittedName>
        <fullName evidence="2">OLC1v1036601C1</fullName>
    </submittedName>
</protein>
<gene>
    <name evidence="2" type="ORF">OLC1_LOCUS9697</name>
</gene>
<dbReference type="AlphaFoldDB" id="A0AAV1CVN1"/>
<dbReference type="SMART" id="SM00256">
    <property type="entry name" value="FBOX"/>
    <property type="match status" value="1"/>
</dbReference>
<dbReference type="InterPro" id="IPR001810">
    <property type="entry name" value="F-box_dom"/>
</dbReference>
<dbReference type="InterPro" id="IPR050796">
    <property type="entry name" value="SCF_F-box_component"/>
</dbReference>